<dbReference type="InterPro" id="IPR005522">
    <property type="entry name" value="IPK"/>
</dbReference>
<organism evidence="5 6">
    <name type="scientific">Cyanidiococcus yangmingshanensis</name>
    <dbReference type="NCBI Taxonomy" id="2690220"/>
    <lineage>
        <taxon>Eukaryota</taxon>
        <taxon>Rhodophyta</taxon>
        <taxon>Bangiophyceae</taxon>
        <taxon>Cyanidiales</taxon>
        <taxon>Cyanidiaceae</taxon>
        <taxon>Cyanidiococcus</taxon>
    </lineage>
</organism>
<keyword evidence="6" id="KW-1185">Reference proteome</keyword>
<evidence type="ECO:0000313" key="6">
    <source>
        <dbReference type="Proteomes" id="UP000530660"/>
    </source>
</evidence>
<dbReference type="EC" id="2.7.-.-" evidence="4"/>
<dbReference type="GO" id="GO:0032958">
    <property type="term" value="P:inositol phosphate biosynthetic process"/>
    <property type="evidence" value="ECO:0007669"/>
    <property type="project" value="InterPro"/>
</dbReference>
<dbReference type="Gene3D" id="3.30.470.160">
    <property type="entry name" value="Inositol polyphosphate kinase"/>
    <property type="match status" value="1"/>
</dbReference>
<name>A0A7J7IPV6_9RHOD</name>
<evidence type="ECO:0000256" key="2">
    <source>
        <dbReference type="ARBA" id="ARBA00022679"/>
    </source>
</evidence>
<keyword evidence="2 4" id="KW-0808">Transferase</keyword>
<evidence type="ECO:0000256" key="3">
    <source>
        <dbReference type="ARBA" id="ARBA00022777"/>
    </source>
</evidence>
<sequence>MSLFVRQRGVVPVFLMVEERSGCSEAQPQRSQERSHDQFPHQVGGHGALALHGAGLVKKPLVERELAFYEYVWGELVDAFESLDGSSDDWAARRELVAPLSPRKLERLLSFETRQRALANLREKLQYRRMREERCCAGCRQALPTEVATLREVTCPCQMQFSNEAIESLREFTARYYGIVSLSRVRGEWRYNHDHPSNHPEEVHRNACSERSTSVLPDAAVRRTPANADDTQELHELWFAENGKALDVNPWARVCFERSFAPHRNERGMPSGHDEDSRHAVDRSGVADAIKAGASGSDADETVLHEFLVLEDLTFPFRYPSVLDVKVGTRDYDDEASEEKRRRHIEKCRMTTSATYGVRLTGMQVFQPERHTYLCHDKYHGRRLKDEEQLLDELTQYLDNGERSRTAARRAVQVANSFRTRLERLRSFVAGQDEWRFYSSSLLFIYEGDSAIDLDAQSSASTGSATSTISQTRLVEPAANGSSDSNSALVCMKMIDFAHTQRSNCQDAPNDDGYLLGIETMIRLFFNVAQRFAEREDEWQTQTDSDKVRRS</sequence>
<comment type="similarity">
    <text evidence="1 4">Belongs to the inositol phosphokinase (IPK) family.</text>
</comment>
<accession>A0A7J7IPV6</accession>
<dbReference type="SUPFAM" id="SSF56104">
    <property type="entry name" value="SAICAR synthase-like"/>
    <property type="match status" value="1"/>
</dbReference>
<dbReference type="InterPro" id="IPR038286">
    <property type="entry name" value="IPK_sf"/>
</dbReference>
<evidence type="ECO:0000313" key="5">
    <source>
        <dbReference type="EMBL" id="KAF6004749.1"/>
    </source>
</evidence>
<dbReference type="GO" id="GO:0000828">
    <property type="term" value="F:inositol hexakisphosphate kinase activity"/>
    <property type="evidence" value="ECO:0007669"/>
    <property type="project" value="TreeGrafter"/>
</dbReference>
<reference evidence="5 6" key="1">
    <citation type="journal article" date="2020" name="J. Phycol.">
        <title>Comparative genome analysis reveals Cyanidiococcus gen. nov., a new extremophilic red algal genus sister to Cyanidioschyzon (Cyanidioschyzonaceae, Rhodophyta).</title>
        <authorList>
            <person name="Liu S.-L."/>
            <person name="Chiang Y.-R."/>
            <person name="Yoon H.S."/>
            <person name="Fu H.-Y."/>
        </authorList>
    </citation>
    <scope>NUCLEOTIDE SEQUENCE [LARGE SCALE GENOMIC DNA]</scope>
    <source>
        <strain evidence="5 6">THAL066</strain>
    </source>
</reference>
<dbReference type="GO" id="GO:0046854">
    <property type="term" value="P:phosphatidylinositol phosphate biosynthetic process"/>
    <property type="evidence" value="ECO:0007669"/>
    <property type="project" value="TreeGrafter"/>
</dbReference>
<dbReference type="AlphaFoldDB" id="A0A7J7IPV6"/>
<keyword evidence="3 4" id="KW-0418">Kinase</keyword>
<dbReference type="PANTHER" id="PTHR12400:SF21">
    <property type="entry name" value="KINASE"/>
    <property type="match status" value="1"/>
</dbReference>
<dbReference type="OrthoDB" id="2573163at2759"/>
<evidence type="ECO:0000256" key="4">
    <source>
        <dbReference type="RuleBase" id="RU363090"/>
    </source>
</evidence>
<protein>
    <recommendedName>
        <fullName evidence="4">Kinase</fullName>
        <ecNumber evidence="4">2.7.-.-</ecNumber>
    </recommendedName>
</protein>
<dbReference type="PANTHER" id="PTHR12400">
    <property type="entry name" value="INOSITOL POLYPHOSPHATE KINASE"/>
    <property type="match status" value="1"/>
</dbReference>
<dbReference type="GO" id="GO:0005737">
    <property type="term" value="C:cytoplasm"/>
    <property type="evidence" value="ECO:0007669"/>
    <property type="project" value="TreeGrafter"/>
</dbReference>
<gene>
    <name evidence="5" type="primary">IP6K3</name>
    <name evidence="5" type="ORF">F1559_000916</name>
</gene>
<dbReference type="GO" id="GO:0005634">
    <property type="term" value="C:nucleus"/>
    <property type="evidence" value="ECO:0007669"/>
    <property type="project" value="TreeGrafter"/>
</dbReference>
<dbReference type="EMBL" id="VWRR01000002">
    <property type="protein sequence ID" value="KAF6004749.1"/>
    <property type="molecule type" value="Genomic_DNA"/>
</dbReference>
<evidence type="ECO:0000256" key="1">
    <source>
        <dbReference type="ARBA" id="ARBA00007374"/>
    </source>
</evidence>
<comment type="caution">
    <text evidence="5">The sequence shown here is derived from an EMBL/GenBank/DDBJ whole genome shotgun (WGS) entry which is preliminary data.</text>
</comment>
<dbReference type="Pfam" id="PF03770">
    <property type="entry name" value="IPK"/>
    <property type="match status" value="1"/>
</dbReference>
<dbReference type="Proteomes" id="UP000530660">
    <property type="component" value="Unassembled WGS sequence"/>
</dbReference>
<proteinExistence type="inferred from homology"/>